<feature type="transmembrane region" description="Helical" evidence="1">
    <location>
        <begin position="295"/>
        <end position="315"/>
    </location>
</feature>
<dbReference type="AlphaFoldDB" id="A0A3Q8CL99"/>
<feature type="transmembrane region" description="Helical" evidence="1">
    <location>
        <begin position="51"/>
        <end position="68"/>
    </location>
</feature>
<dbReference type="EMBL" id="CP018176">
    <property type="protein sequence ID" value="AUJ29098.1"/>
    <property type="molecule type" value="Genomic_DNA"/>
</dbReference>
<accession>A0A3Q8CL99</accession>
<organism evidence="2 3">
    <name type="scientific">Liquorilactobacillus hordei</name>
    <dbReference type="NCBI Taxonomy" id="468911"/>
    <lineage>
        <taxon>Bacteria</taxon>
        <taxon>Bacillati</taxon>
        <taxon>Bacillota</taxon>
        <taxon>Bacilli</taxon>
        <taxon>Lactobacillales</taxon>
        <taxon>Lactobacillaceae</taxon>
        <taxon>Liquorilactobacillus</taxon>
    </lineage>
</organism>
<feature type="transmembrane region" description="Helical" evidence="1">
    <location>
        <begin position="263"/>
        <end position="283"/>
    </location>
</feature>
<evidence type="ECO:0000313" key="3">
    <source>
        <dbReference type="Proteomes" id="UP000314960"/>
    </source>
</evidence>
<reference evidence="2 3" key="1">
    <citation type="submission" date="2016-11" db="EMBL/GenBank/DDBJ databases">
        <title>Interaction between Lactobacillus species and yeast in water kefir.</title>
        <authorList>
            <person name="Behr J."/>
            <person name="Xu D."/>
            <person name="Vogel R.F."/>
        </authorList>
    </citation>
    <scope>NUCLEOTIDE SEQUENCE [LARGE SCALE GENOMIC DNA]</scope>
    <source>
        <strain evidence="2 3">TMW 1.1822</strain>
    </source>
</reference>
<protein>
    <recommendedName>
        <fullName evidence="4">DUF998 domain-containing protein</fullName>
    </recommendedName>
</protein>
<keyword evidence="1" id="KW-1133">Transmembrane helix</keyword>
<feature type="transmembrane region" description="Helical" evidence="1">
    <location>
        <begin position="227"/>
        <end position="251"/>
    </location>
</feature>
<evidence type="ECO:0008006" key="4">
    <source>
        <dbReference type="Google" id="ProtNLM"/>
    </source>
</evidence>
<keyword evidence="1" id="KW-0472">Membrane</keyword>
<feature type="transmembrane region" description="Helical" evidence="1">
    <location>
        <begin position="159"/>
        <end position="181"/>
    </location>
</feature>
<dbReference type="RefSeq" id="WP_141052750.1">
    <property type="nucleotide sequence ID" value="NZ_CP018176.1"/>
</dbReference>
<evidence type="ECO:0000256" key="1">
    <source>
        <dbReference type="SAM" id="Phobius"/>
    </source>
</evidence>
<feature type="transmembrane region" description="Helical" evidence="1">
    <location>
        <begin position="353"/>
        <end position="370"/>
    </location>
</feature>
<sequence>MKNKDLQLLIPADISEKLDLKDNDKAILSIRNNKLIVQFQENQLHTVKNSFIWPIIIALITSIGFYIYCISQNIESIKMAGNSSLATAIIMLGAIIGTILFTFFFIIDRKNPHNEFTKNVYWRNFPVIVISFTLILALCLVSAMWLLGVLFKGAVFDNFTASIILFVFCTLINLVMIHFALTIDGNMLSTILTLVIISGVVISMAVNNRRYWWQHNLSFLGTNQASSGWQFNATLILSALLMLALIDYLFVSLHDTYAHTWKLWLLRILLTMVAINLGLVGVFPNDASFHMLHDHVALFLIYFVLILIIGIRWLLPEITKEFILLSYAVGILLIISEFLFSIVGYFSLTAFEIISFMLSFGWLLLVFNYIERLIGNNTQSYIHLK</sequence>
<gene>
    <name evidence="2" type="ORF">BSQ49_02065</name>
</gene>
<dbReference type="Pfam" id="PF06197">
    <property type="entry name" value="DUF998"/>
    <property type="match status" value="1"/>
</dbReference>
<proteinExistence type="predicted"/>
<keyword evidence="1" id="KW-0812">Transmembrane</keyword>
<name>A0A3Q8CL99_9LACO</name>
<dbReference type="KEGG" id="lhw:BSQ49_02065"/>
<evidence type="ECO:0000313" key="2">
    <source>
        <dbReference type="EMBL" id="AUJ29098.1"/>
    </source>
</evidence>
<dbReference type="Proteomes" id="UP000314960">
    <property type="component" value="Chromosome"/>
</dbReference>
<feature type="transmembrane region" description="Helical" evidence="1">
    <location>
        <begin position="322"/>
        <end position="347"/>
    </location>
</feature>
<feature type="transmembrane region" description="Helical" evidence="1">
    <location>
        <begin position="127"/>
        <end position="147"/>
    </location>
</feature>
<dbReference type="InterPro" id="IPR009339">
    <property type="entry name" value="DUF998"/>
</dbReference>
<feature type="transmembrane region" description="Helical" evidence="1">
    <location>
        <begin position="88"/>
        <end position="107"/>
    </location>
</feature>
<feature type="transmembrane region" description="Helical" evidence="1">
    <location>
        <begin position="188"/>
        <end position="207"/>
    </location>
</feature>